<dbReference type="Proteomes" id="UP000231194">
    <property type="component" value="Unassembled WGS sequence"/>
</dbReference>
<dbReference type="Pfam" id="PF13416">
    <property type="entry name" value="SBP_bac_8"/>
    <property type="match status" value="1"/>
</dbReference>
<comment type="subcellular location">
    <subcellularLocation>
        <location evidence="1">Periplasm</location>
    </subcellularLocation>
</comment>
<dbReference type="GO" id="GO:0030975">
    <property type="term" value="F:thiamine binding"/>
    <property type="evidence" value="ECO:0007669"/>
    <property type="project" value="TreeGrafter"/>
</dbReference>
<comment type="similarity">
    <text evidence="2">Belongs to the bacterial solute-binding protein 1 family.</text>
</comment>
<dbReference type="PANTHER" id="PTHR30006:SF3">
    <property type="entry name" value="THIAMINE-BINDING PERIPLASMIC PROTEIN"/>
    <property type="match status" value="1"/>
</dbReference>
<dbReference type="PANTHER" id="PTHR30006">
    <property type="entry name" value="THIAMINE-BINDING PERIPLASMIC PROTEIN-RELATED"/>
    <property type="match status" value="1"/>
</dbReference>
<evidence type="ECO:0000256" key="2">
    <source>
        <dbReference type="ARBA" id="ARBA00008520"/>
    </source>
</evidence>
<keyword evidence="5" id="KW-0574">Periplasm</keyword>
<evidence type="ECO:0000256" key="4">
    <source>
        <dbReference type="ARBA" id="ARBA00022729"/>
    </source>
</evidence>
<dbReference type="Gene3D" id="3.40.190.10">
    <property type="entry name" value="Periplasmic binding protein-like II"/>
    <property type="match status" value="2"/>
</dbReference>
<keyword evidence="4" id="KW-0732">Signal</keyword>
<proteinExistence type="inferred from homology"/>
<dbReference type="AlphaFoldDB" id="A0A2M8QYG9"/>
<accession>A0A2M8QYG9</accession>
<sequence length="395" mass="43774">MLGGLIAEETGRYAAMTDLLMNGRWQQSVLSRRTLLRGAAASMAVPAVMRTTGALAQEKLAGSGQVVVYSYGGSFTDGVRRYVYEPFTKATGIKVVDVVADLSEPQVKAMHQAGRIDWDIAYVQPQNYPPMQEAGMFEPIDYSLWDEESLTGTPPRSRLKDAVAIFSVGMVLAYDQRSFSQAGPQNWADFWNVKKFAGPRGLYASEATRNMVSALLADGAASKEIWPLTNDKIDRALKKLTEIKPYITKWWTAGGEPIQLLTNREYAMTNAYDGRVLAVIRQGVPIKMVWDGVYIRPNYATILKGGPNIANAQRLIAFLNRAQIAAGWTQATGYPGPNMNQLDHLPPDLIPLLNINPEYASKAVFEESAWLAATRPDGKTNADHLQERWLAWRTQ</sequence>
<keyword evidence="7" id="KW-1185">Reference proteome</keyword>
<dbReference type="GO" id="GO:0015888">
    <property type="term" value="P:thiamine transport"/>
    <property type="evidence" value="ECO:0007669"/>
    <property type="project" value="TreeGrafter"/>
</dbReference>
<dbReference type="GO" id="GO:0030976">
    <property type="term" value="F:thiamine pyrophosphate binding"/>
    <property type="evidence" value="ECO:0007669"/>
    <property type="project" value="TreeGrafter"/>
</dbReference>
<evidence type="ECO:0008006" key="8">
    <source>
        <dbReference type="Google" id="ProtNLM"/>
    </source>
</evidence>
<dbReference type="SUPFAM" id="SSF53850">
    <property type="entry name" value="Periplasmic binding protein-like II"/>
    <property type="match status" value="1"/>
</dbReference>
<protein>
    <recommendedName>
        <fullName evidence="8">ABC transporter substrate-binding protein</fullName>
    </recommendedName>
</protein>
<dbReference type="GO" id="GO:0030288">
    <property type="term" value="C:outer membrane-bounded periplasmic space"/>
    <property type="evidence" value="ECO:0007669"/>
    <property type="project" value="TreeGrafter"/>
</dbReference>
<name>A0A2M8QYG9_9BRAD</name>
<dbReference type="InterPro" id="IPR006059">
    <property type="entry name" value="SBP"/>
</dbReference>
<reference evidence="6 7" key="1">
    <citation type="submission" date="2017-11" db="EMBL/GenBank/DDBJ databases">
        <title>Bradyrhizobium forestalis sp. nov., an efficient nitrogen-fixing bacterium isolated from nodules of forest legume species in the Amazon.</title>
        <authorList>
            <person name="Costa E.M."/>
            <person name="Guimaraes A."/>
            <person name="Carvalho T.S."/>
            <person name="Rodrigues T.L."/>
            <person name="Ribeiro P.R.A."/>
            <person name="Lebbe L."/>
            <person name="Willems A."/>
            <person name="Moreira F.M.S."/>
        </authorList>
    </citation>
    <scope>NUCLEOTIDE SEQUENCE [LARGE SCALE GENOMIC DNA]</scope>
    <source>
        <strain evidence="6 7">INPA54B</strain>
    </source>
</reference>
<gene>
    <name evidence="6" type="ORF">CVM73_35095</name>
</gene>
<keyword evidence="3" id="KW-0813">Transport</keyword>
<evidence type="ECO:0000256" key="3">
    <source>
        <dbReference type="ARBA" id="ARBA00022448"/>
    </source>
</evidence>
<evidence type="ECO:0000313" key="7">
    <source>
        <dbReference type="Proteomes" id="UP000231194"/>
    </source>
</evidence>
<dbReference type="EMBL" id="PGVG01000053">
    <property type="protein sequence ID" value="PJG50624.1"/>
    <property type="molecule type" value="Genomic_DNA"/>
</dbReference>
<evidence type="ECO:0000256" key="5">
    <source>
        <dbReference type="ARBA" id="ARBA00022764"/>
    </source>
</evidence>
<evidence type="ECO:0000256" key="1">
    <source>
        <dbReference type="ARBA" id="ARBA00004418"/>
    </source>
</evidence>
<dbReference type="CDD" id="cd13589">
    <property type="entry name" value="PBP2_polyamine_RpCGA009"/>
    <property type="match status" value="1"/>
</dbReference>
<evidence type="ECO:0000313" key="6">
    <source>
        <dbReference type="EMBL" id="PJG50624.1"/>
    </source>
</evidence>
<organism evidence="6 7">
    <name type="scientific">Bradyrhizobium forestalis</name>
    <dbReference type="NCBI Taxonomy" id="1419263"/>
    <lineage>
        <taxon>Bacteria</taxon>
        <taxon>Pseudomonadati</taxon>
        <taxon>Pseudomonadota</taxon>
        <taxon>Alphaproteobacteria</taxon>
        <taxon>Hyphomicrobiales</taxon>
        <taxon>Nitrobacteraceae</taxon>
        <taxon>Bradyrhizobium</taxon>
    </lineage>
</organism>
<comment type="caution">
    <text evidence="6">The sequence shown here is derived from an EMBL/GenBank/DDBJ whole genome shotgun (WGS) entry which is preliminary data.</text>
</comment>